<gene>
    <name evidence="2" type="ORF">TSUD_418090</name>
</gene>
<proteinExistence type="predicted"/>
<reference evidence="3" key="1">
    <citation type="journal article" date="2017" name="Front. Plant Sci.">
        <title>Climate Clever Clovers: New Paradigm to Reduce the Environmental Footprint of Ruminants by Breeding Low Methanogenic Forages Utilizing Haplotype Variation.</title>
        <authorList>
            <person name="Kaur P."/>
            <person name="Appels R."/>
            <person name="Bayer P.E."/>
            <person name="Keeble-Gagnere G."/>
            <person name="Wang J."/>
            <person name="Hirakawa H."/>
            <person name="Shirasawa K."/>
            <person name="Vercoe P."/>
            <person name="Stefanova K."/>
            <person name="Durmic Z."/>
            <person name="Nichols P."/>
            <person name="Revell C."/>
            <person name="Isobe S.N."/>
            <person name="Edwards D."/>
            <person name="Erskine W."/>
        </authorList>
    </citation>
    <scope>NUCLEOTIDE SEQUENCE [LARGE SCALE GENOMIC DNA]</scope>
    <source>
        <strain evidence="3">cv. Daliak</strain>
    </source>
</reference>
<accession>A0A2Z6PLT3</accession>
<protein>
    <recommendedName>
        <fullName evidence="4">Reverse transcriptase zinc-binding domain-containing protein</fullName>
    </recommendedName>
</protein>
<dbReference type="OrthoDB" id="1298192at2759"/>
<keyword evidence="1" id="KW-0472">Membrane</keyword>
<evidence type="ECO:0000313" key="2">
    <source>
        <dbReference type="EMBL" id="GAU52005.1"/>
    </source>
</evidence>
<evidence type="ECO:0000256" key="1">
    <source>
        <dbReference type="SAM" id="Phobius"/>
    </source>
</evidence>
<name>A0A2Z6PLT3_TRISU</name>
<dbReference type="EMBL" id="DF976701">
    <property type="protein sequence ID" value="GAU52005.1"/>
    <property type="molecule type" value="Genomic_DNA"/>
</dbReference>
<sequence length="256" mass="29558">MPIGGDPRRLSFWEPIVSCIRTRLSRWKNRLLSFGGRLILLKFVLTSLPVYALSFFKAPTGKTSSGLGVRQLREFNIALLGKWCWRLLVDKGGMWYRVLVARYGEGEWFAESIERRLGNGADTLFWIDSWLGGVPLRDRYRRLYDLATNKSLSVADMRELGWEEGGMAWQWRRRLWVWEEEMLGECIGLLHTIVLQTNISDSWIWRYDIGGGYSVRGAYSVLTTLDGVIMAGASELIWHKQVPLKVSVLAWRLLQN</sequence>
<evidence type="ECO:0008006" key="4">
    <source>
        <dbReference type="Google" id="ProtNLM"/>
    </source>
</evidence>
<evidence type="ECO:0000313" key="3">
    <source>
        <dbReference type="Proteomes" id="UP000242715"/>
    </source>
</evidence>
<keyword evidence="1" id="KW-1133">Transmembrane helix</keyword>
<dbReference type="PANTHER" id="PTHR36617">
    <property type="entry name" value="PROTEIN, PUTATIVE-RELATED"/>
    <property type="match status" value="1"/>
</dbReference>
<dbReference type="Proteomes" id="UP000242715">
    <property type="component" value="Unassembled WGS sequence"/>
</dbReference>
<keyword evidence="1" id="KW-0812">Transmembrane</keyword>
<keyword evidence="3" id="KW-1185">Reference proteome</keyword>
<feature type="transmembrane region" description="Helical" evidence="1">
    <location>
        <begin position="31"/>
        <end position="56"/>
    </location>
</feature>
<dbReference type="PANTHER" id="PTHR36617:SF5">
    <property type="entry name" value="OS05G0421675 PROTEIN"/>
    <property type="match status" value="1"/>
</dbReference>
<organism evidence="2 3">
    <name type="scientific">Trifolium subterraneum</name>
    <name type="common">Subterranean clover</name>
    <dbReference type="NCBI Taxonomy" id="3900"/>
    <lineage>
        <taxon>Eukaryota</taxon>
        <taxon>Viridiplantae</taxon>
        <taxon>Streptophyta</taxon>
        <taxon>Embryophyta</taxon>
        <taxon>Tracheophyta</taxon>
        <taxon>Spermatophyta</taxon>
        <taxon>Magnoliopsida</taxon>
        <taxon>eudicotyledons</taxon>
        <taxon>Gunneridae</taxon>
        <taxon>Pentapetalae</taxon>
        <taxon>rosids</taxon>
        <taxon>fabids</taxon>
        <taxon>Fabales</taxon>
        <taxon>Fabaceae</taxon>
        <taxon>Papilionoideae</taxon>
        <taxon>50 kb inversion clade</taxon>
        <taxon>NPAAA clade</taxon>
        <taxon>Hologalegina</taxon>
        <taxon>IRL clade</taxon>
        <taxon>Trifolieae</taxon>
        <taxon>Trifolium</taxon>
    </lineage>
</organism>
<dbReference type="AlphaFoldDB" id="A0A2Z6PLT3"/>